<comment type="cofactor">
    <cofactor evidence="1">
        <name>pyridoxal 5'-phosphate</name>
        <dbReference type="ChEBI" id="CHEBI:597326"/>
    </cofactor>
</comment>
<evidence type="ECO:0000313" key="5">
    <source>
        <dbReference type="Proteomes" id="UP000177996"/>
    </source>
</evidence>
<keyword evidence="2" id="KW-0663">Pyridoxal phosphate</keyword>
<organism evidence="4 5">
    <name type="scientific">Candidatus Lloydbacteria bacterium RIFCSPHIGHO2_02_FULL_50_13</name>
    <dbReference type="NCBI Taxonomy" id="1798661"/>
    <lineage>
        <taxon>Bacteria</taxon>
        <taxon>Candidatus Lloydiibacteriota</taxon>
    </lineage>
</organism>
<evidence type="ECO:0000313" key="4">
    <source>
        <dbReference type="EMBL" id="OGZ08032.1"/>
    </source>
</evidence>
<dbReference type="Gene3D" id="3.20.20.10">
    <property type="entry name" value="Alanine racemase"/>
    <property type="match status" value="1"/>
</dbReference>
<dbReference type="PANTHER" id="PTHR43727">
    <property type="entry name" value="DIAMINOPIMELATE DECARBOXYLASE"/>
    <property type="match status" value="1"/>
</dbReference>
<dbReference type="Proteomes" id="UP000177996">
    <property type="component" value="Unassembled WGS sequence"/>
</dbReference>
<proteinExistence type="predicted"/>
<dbReference type="GO" id="GO:0009089">
    <property type="term" value="P:lysine biosynthetic process via diaminopimelate"/>
    <property type="evidence" value="ECO:0007669"/>
    <property type="project" value="TreeGrafter"/>
</dbReference>
<dbReference type="InterPro" id="IPR009006">
    <property type="entry name" value="Ala_racemase/Decarboxylase_C"/>
</dbReference>
<evidence type="ECO:0000256" key="1">
    <source>
        <dbReference type="ARBA" id="ARBA00001933"/>
    </source>
</evidence>
<accession>A0A1G2D3J0</accession>
<evidence type="ECO:0000259" key="3">
    <source>
        <dbReference type="Pfam" id="PF02784"/>
    </source>
</evidence>
<name>A0A1G2D3J0_9BACT</name>
<evidence type="ECO:0000256" key="2">
    <source>
        <dbReference type="ARBA" id="ARBA00022898"/>
    </source>
</evidence>
<dbReference type="InterPro" id="IPR022657">
    <property type="entry name" value="De-COase2_CS"/>
</dbReference>
<sequence length="469" mass="52733">MLTNKKGTLRLSAFVKKHKIMTPALPTFPEVNTKKGTVEGVEIKRLIEKFGSPVFVFSERIIKQKAFDLQNALEKYYPNSQIAYSISANRVPAIIKVLKEKKIWVVVGSGFEYWIAKKLDFSDKEIIFNGADKEELALFVALENGASIHTDNLQELERIGKFTIQTGRRVSVGLRINVHVGLRLGERLGFELSTGEAYNTVKLLNKKFPLVKVSGLRAYLGLFVKETKFYALAAEQLSDFALKLKRDFGLNITYLDLGGGMPAPGARPLDQEIWVVPEISEYMKEIAGVLNKKFPDEKPQLYIEPGKYLVDEAGVLLATVLDVKMTTLHPVQTTRGIFLKFRDNPKDAEGDFQLATVNASAISLLPTSQLRHHRIEATGGHSPSDEERRKTIVGGNSRMPNDFLGWDMLMPKLSSGDHLIFYNVGAYDIPRSEQFIHPRPAVVMIHEDGSIKCIRKKETFEHIVALDEF</sequence>
<dbReference type="STRING" id="1798661.A3D65_04665"/>
<dbReference type="Pfam" id="PF02784">
    <property type="entry name" value="Orn_Arg_deC_N"/>
    <property type="match status" value="1"/>
</dbReference>
<dbReference type="SUPFAM" id="SSF51419">
    <property type="entry name" value="PLP-binding barrel"/>
    <property type="match status" value="1"/>
</dbReference>
<comment type="caution">
    <text evidence="4">The sequence shown here is derived from an EMBL/GenBank/DDBJ whole genome shotgun (WGS) entry which is preliminary data.</text>
</comment>
<reference evidence="4 5" key="1">
    <citation type="journal article" date="2016" name="Nat. Commun.">
        <title>Thousands of microbial genomes shed light on interconnected biogeochemical processes in an aquifer system.</title>
        <authorList>
            <person name="Anantharaman K."/>
            <person name="Brown C.T."/>
            <person name="Hug L.A."/>
            <person name="Sharon I."/>
            <person name="Castelle C.J."/>
            <person name="Probst A.J."/>
            <person name="Thomas B.C."/>
            <person name="Singh A."/>
            <person name="Wilkins M.J."/>
            <person name="Karaoz U."/>
            <person name="Brodie E.L."/>
            <person name="Williams K.H."/>
            <person name="Hubbard S.S."/>
            <person name="Banfield J.F."/>
        </authorList>
    </citation>
    <scope>NUCLEOTIDE SEQUENCE [LARGE SCALE GENOMIC DNA]</scope>
</reference>
<dbReference type="InterPro" id="IPR022644">
    <property type="entry name" value="De-COase2_N"/>
</dbReference>
<protein>
    <recommendedName>
        <fullName evidence="3">Orn/DAP/Arg decarboxylase 2 N-terminal domain-containing protein</fullName>
    </recommendedName>
</protein>
<gene>
    <name evidence="4" type="ORF">A3D65_04665</name>
</gene>
<dbReference type="PANTHER" id="PTHR43727:SF2">
    <property type="entry name" value="GROUP IV DECARBOXYLASE"/>
    <property type="match status" value="1"/>
</dbReference>
<dbReference type="AlphaFoldDB" id="A0A1G2D3J0"/>
<feature type="domain" description="Orn/DAP/Arg decarboxylase 2 N-terminal" evidence="3">
    <location>
        <begin position="71"/>
        <end position="310"/>
    </location>
</feature>
<dbReference type="PROSITE" id="PS00879">
    <property type="entry name" value="ODR_DC_2_2"/>
    <property type="match status" value="1"/>
</dbReference>
<dbReference type="EMBL" id="MHLL01000045">
    <property type="protein sequence ID" value="OGZ08032.1"/>
    <property type="molecule type" value="Genomic_DNA"/>
</dbReference>
<dbReference type="Gene3D" id="2.40.37.10">
    <property type="entry name" value="Lyase, Ornithine Decarboxylase, Chain A, domain 1"/>
    <property type="match status" value="1"/>
</dbReference>
<dbReference type="InterPro" id="IPR029066">
    <property type="entry name" value="PLP-binding_barrel"/>
</dbReference>
<dbReference type="GO" id="GO:0008836">
    <property type="term" value="F:diaminopimelate decarboxylase activity"/>
    <property type="evidence" value="ECO:0007669"/>
    <property type="project" value="TreeGrafter"/>
</dbReference>
<dbReference type="SUPFAM" id="SSF50621">
    <property type="entry name" value="Alanine racemase C-terminal domain-like"/>
    <property type="match status" value="1"/>
</dbReference>